<evidence type="ECO:0000313" key="3">
    <source>
        <dbReference type="Proteomes" id="UP000677913"/>
    </source>
</evidence>
<reference evidence="2" key="1">
    <citation type="submission" date="2021-04" db="EMBL/GenBank/DDBJ databases">
        <title>Genome based classification of Actinospica acidithermotolerans sp. nov., an actinobacterium isolated from an Indonesian hot spring.</title>
        <authorList>
            <person name="Kusuma A.B."/>
            <person name="Putra K.E."/>
            <person name="Nafisah S."/>
            <person name="Loh J."/>
            <person name="Nouioui I."/>
            <person name="Goodfellow M."/>
        </authorList>
    </citation>
    <scope>NUCLEOTIDE SEQUENCE</scope>
    <source>
        <strain evidence="2">DSM 45618</strain>
    </source>
</reference>
<evidence type="ECO:0000256" key="1">
    <source>
        <dbReference type="SAM" id="Phobius"/>
    </source>
</evidence>
<keyword evidence="3" id="KW-1185">Reference proteome</keyword>
<keyword evidence="1" id="KW-1133">Transmembrane helix</keyword>
<protein>
    <submittedName>
        <fullName evidence="2">Uncharacterized protein</fullName>
    </submittedName>
</protein>
<feature type="transmembrane region" description="Helical" evidence="1">
    <location>
        <begin position="128"/>
        <end position="151"/>
    </location>
</feature>
<name>A0A8J7WR63_9ACTN</name>
<organism evidence="2 3">
    <name type="scientific">Actinocrinis puniceicyclus</name>
    <dbReference type="NCBI Taxonomy" id="977794"/>
    <lineage>
        <taxon>Bacteria</taxon>
        <taxon>Bacillati</taxon>
        <taxon>Actinomycetota</taxon>
        <taxon>Actinomycetes</taxon>
        <taxon>Catenulisporales</taxon>
        <taxon>Actinospicaceae</taxon>
        <taxon>Actinocrinis</taxon>
    </lineage>
</organism>
<dbReference type="EMBL" id="JAGSXH010000317">
    <property type="protein sequence ID" value="MBS2967111.1"/>
    <property type="molecule type" value="Genomic_DNA"/>
</dbReference>
<proteinExistence type="predicted"/>
<accession>A0A8J7WR63</accession>
<evidence type="ECO:0000313" key="2">
    <source>
        <dbReference type="EMBL" id="MBS2967111.1"/>
    </source>
</evidence>
<keyword evidence="1" id="KW-0472">Membrane</keyword>
<gene>
    <name evidence="2" type="ORF">KGA66_29025</name>
</gene>
<sequence length="152" mass="16952">MPKTISDAAFGVSWTAFTCWFVIAVSLTKVTEERVAAVRAAEERAVTKARATKIQQLQPVLERATMLSRELTTELAKEIDVRTAEINKLIAENKLYEELVEDHPVAVKALVRDVREQLEGHTRHLDRVAWLLAGLGWAVALALAIFGKYIAL</sequence>
<dbReference type="RefSeq" id="WP_211472802.1">
    <property type="nucleotide sequence ID" value="NZ_JAGSXH010000317.1"/>
</dbReference>
<comment type="caution">
    <text evidence="2">The sequence shown here is derived from an EMBL/GenBank/DDBJ whole genome shotgun (WGS) entry which is preliminary data.</text>
</comment>
<dbReference type="AlphaFoldDB" id="A0A8J7WR63"/>
<dbReference type="Proteomes" id="UP000677913">
    <property type="component" value="Unassembled WGS sequence"/>
</dbReference>
<feature type="transmembrane region" description="Helical" evidence="1">
    <location>
        <begin position="12"/>
        <end position="30"/>
    </location>
</feature>
<keyword evidence="1" id="KW-0812">Transmembrane</keyword>